<sequence>MGMVLSLDIFPSLFSPPLPAPAERCTLSPIVAAIPWAMEAIVQMPQGVADFIVDMPQHQHFLKALHAYEMQLLGFHSKEHGRNFLWLIGIEVEYMQSNTVNPTVLAVHSKLSSAASIYDYHKICAHVCALRLFEELGLHSKCLKCTSPSLLLLELCLPKVAGEKDTLHGLEKMDDWPKVMLEFCRLVRAAKDDHLTDVIGSGSGFLSLLCMRQRNQQKWGYVTIEDNFLQVAIHVYLMRMVEFPDGMLPDYPDDLKSPKWRIYADQHSGEHFIPDMSEVATYLCELYGSGHEIHLATAMCKSALALEVESLLMEGLIRLSDGNISPYSVLSNLVDKLPWAAIETASNNEEHRLFNFVQGSPSPPSVSPALSPCSNPLTTICPGNASDANGKVDAIQHGRTNLDVNPLPNSTVMSVVMGDPPILAISDQTLNVTSEVVPSVPPDSSSTTAVDALLRKDAVGVLKQQLALQGRLCLTYYPLFHQQMVALSPHRPADMNVGAADVDMDTMPNDDTEPESLMESSESESESESASDSDDPTYKAKPPWNCSPPAKQMNKDTDLNEKQPNAQADDSKKPNQRPRPPRPNKSQDKNKPLRPGKRARSPSSKSHINTNSDAGIVDVDTLPGNSMDNPIDVKKEDISIGTNAVPPRIPCGYSFVGYDANGNEVPFTPTSHYKIYNECIKQFLDKITENYVDGKPRHLLGPSHSIIQIIEYDNFIAMDPSALQEIMGRKHIVIMGIPHDKNVKFDETAM</sequence>
<keyword evidence="3" id="KW-1185">Reference proteome</keyword>
<feature type="compositionally biased region" description="Polar residues" evidence="1">
    <location>
        <begin position="601"/>
        <end position="613"/>
    </location>
</feature>
<gene>
    <name evidence="2" type="ORF">CPB84DRAFT_1748137</name>
</gene>
<dbReference type="Proteomes" id="UP000724874">
    <property type="component" value="Unassembled WGS sequence"/>
</dbReference>
<feature type="region of interest" description="Disordered" evidence="1">
    <location>
        <begin position="496"/>
        <end position="630"/>
    </location>
</feature>
<evidence type="ECO:0000313" key="2">
    <source>
        <dbReference type="EMBL" id="KAF8897109.1"/>
    </source>
</evidence>
<dbReference type="AlphaFoldDB" id="A0A9P5NNW4"/>
<dbReference type="EMBL" id="JADNYJ010000057">
    <property type="protein sequence ID" value="KAF8897109.1"/>
    <property type="molecule type" value="Genomic_DNA"/>
</dbReference>
<evidence type="ECO:0000256" key="1">
    <source>
        <dbReference type="SAM" id="MobiDB-lite"/>
    </source>
</evidence>
<evidence type="ECO:0000313" key="3">
    <source>
        <dbReference type="Proteomes" id="UP000724874"/>
    </source>
</evidence>
<organism evidence="2 3">
    <name type="scientific">Gymnopilus junonius</name>
    <name type="common">Spectacular rustgill mushroom</name>
    <name type="synonym">Gymnopilus spectabilis subsp. junonius</name>
    <dbReference type="NCBI Taxonomy" id="109634"/>
    <lineage>
        <taxon>Eukaryota</taxon>
        <taxon>Fungi</taxon>
        <taxon>Dikarya</taxon>
        <taxon>Basidiomycota</taxon>
        <taxon>Agaricomycotina</taxon>
        <taxon>Agaricomycetes</taxon>
        <taxon>Agaricomycetidae</taxon>
        <taxon>Agaricales</taxon>
        <taxon>Agaricineae</taxon>
        <taxon>Hymenogastraceae</taxon>
        <taxon>Gymnopilus</taxon>
    </lineage>
</organism>
<dbReference type="OrthoDB" id="3060037at2759"/>
<proteinExistence type="predicted"/>
<comment type="caution">
    <text evidence="2">The sequence shown here is derived from an EMBL/GenBank/DDBJ whole genome shotgun (WGS) entry which is preliminary data.</text>
</comment>
<feature type="compositionally biased region" description="Acidic residues" evidence="1">
    <location>
        <begin position="502"/>
        <end position="535"/>
    </location>
</feature>
<reference evidence="2" key="1">
    <citation type="submission" date="2020-11" db="EMBL/GenBank/DDBJ databases">
        <authorList>
            <consortium name="DOE Joint Genome Institute"/>
            <person name="Ahrendt S."/>
            <person name="Riley R."/>
            <person name="Andreopoulos W."/>
            <person name="LaButti K."/>
            <person name="Pangilinan J."/>
            <person name="Ruiz-duenas F.J."/>
            <person name="Barrasa J.M."/>
            <person name="Sanchez-Garcia M."/>
            <person name="Camarero S."/>
            <person name="Miyauchi S."/>
            <person name="Serrano A."/>
            <person name="Linde D."/>
            <person name="Babiker R."/>
            <person name="Drula E."/>
            <person name="Ayuso-Fernandez I."/>
            <person name="Pacheco R."/>
            <person name="Padilla G."/>
            <person name="Ferreira P."/>
            <person name="Barriuso J."/>
            <person name="Kellner H."/>
            <person name="Castanera R."/>
            <person name="Alfaro M."/>
            <person name="Ramirez L."/>
            <person name="Pisabarro A.G."/>
            <person name="Kuo A."/>
            <person name="Tritt A."/>
            <person name="Lipzen A."/>
            <person name="He G."/>
            <person name="Yan M."/>
            <person name="Ng V."/>
            <person name="Cullen D."/>
            <person name="Martin F."/>
            <person name="Rosso M.-N."/>
            <person name="Henrissat B."/>
            <person name="Hibbett D."/>
            <person name="Martinez A.T."/>
            <person name="Grigoriev I.V."/>
        </authorList>
    </citation>
    <scope>NUCLEOTIDE SEQUENCE</scope>
    <source>
        <strain evidence="2">AH 44721</strain>
    </source>
</reference>
<accession>A0A9P5NNW4</accession>
<name>A0A9P5NNW4_GYMJU</name>
<protein>
    <submittedName>
        <fullName evidence="2">Uncharacterized protein</fullName>
    </submittedName>
</protein>